<organism evidence="2 3">
    <name type="scientific">Novosphingobium indicum</name>
    <dbReference type="NCBI Taxonomy" id="462949"/>
    <lineage>
        <taxon>Bacteria</taxon>
        <taxon>Pseudomonadati</taxon>
        <taxon>Pseudomonadota</taxon>
        <taxon>Alphaproteobacteria</taxon>
        <taxon>Sphingomonadales</taxon>
        <taxon>Sphingomonadaceae</taxon>
        <taxon>Novosphingobium</taxon>
    </lineage>
</organism>
<reference evidence="3" key="1">
    <citation type="journal article" date="2019" name="Int. J. Syst. Evol. Microbiol.">
        <title>The Global Catalogue of Microorganisms (GCM) 10K type strain sequencing project: providing services to taxonomists for standard genome sequencing and annotation.</title>
        <authorList>
            <consortium name="The Broad Institute Genomics Platform"/>
            <consortium name="The Broad Institute Genome Sequencing Center for Infectious Disease"/>
            <person name="Wu L."/>
            <person name="Ma J."/>
        </authorList>
    </citation>
    <scope>NUCLEOTIDE SEQUENCE [LARGE SCALE GENOMIC DNA]</scope>
    <source>
        <strain evidence="3">CGMCC 1.6784</strain>
    </source>
</reference>
<dbReference type="Gene3D" id="3.40.470.10">
    <property type="entry name" value="Uracil-DNA glycosylase-like domain"/>
    <property type="match status" value="1"/>
</dbReference>
<protein>
    <submittedName>
        <fullName evidence="2">IclR family transcriptional regulator</fullName>
    </submittedName>
</protein>
<feature type="domain" description="Uracil-DNA glycosylase-like" evidence="1">
    <location>
        <begin position="32"/>
        <end position="189"/>
    </location>
</feature>
<sequence>MPATLDTLLGEIRACRVCAQDFEDLGHEPRPFVAASREASVLIIGQAPGSKVHASGIGWDDDSGDRLRDWLGIDRETFYDAAKIAQMPSGFCYPGKGNGGDLPPRRECAPLWHERLLAQMPRIELTLLVGQYAQKRYLPRGFARNLTETVRHWREAPEGLFPLPHPAWRSRLWMQKHPWFEAEVLPALRERVQAAIQKV</sequence>
<dbReference type="RefSeq" id="WP_188821988.1">
    <property type="nucleotide sequence ID" value="NZ_BMLK01000020.1"/>
</dbReference>
<dbReference type="PANTHER" id="PTHR42160">
    <property type="entry name" value="URACIL-DNA GLYCOSYLASE SUPERFAMILY PROTEIN"/>
    <property type="match status" value="1"/>
</dbReference>
<keyword evidence="3" id="KW-1185">Reference proteome</keyword>
<dbReference type="Proteomes" id="UP000605099">
    <property type="component" value="Unassembled WGS sequence"/>
</dbReference>
<dbReference type="PANTHER" id="PTHR42160:SF1">
    <property type="entry name" value="URACIL-DNA GLYCOSYLASE SUPERFAMILY PROTEIN"/>
    <property type="match status" value="1"/>
</dbReference>
<dbReference type="InterPro" id="IPR036895">
    <property type="entry name" value="Uracil-DNA_glycosylase-like_sf"/>
</dbReference>
<accession>A0ABQ2JYY1</accession>
<dbReference type="CDD" id="cd10033">
    <property type="entry name" value="UDG_like"/>
    <property type="match status" value="1"/>
</dbReference>
<dbReference type="InterPro" id="IPR047124">
    <property type="entry name" value="HI_0220.2"/>
</dbReference>
<proteinExistence type="predicted"/>
<dbReference type="SUPFAM" id="SSF52141">
    <property type="entry name" value="Uracil-DNA glycosylase-like"/>
    <property type="match status" value="1"/>
</dbReference>
<name>A0ABQ2JYY1_9SPHN</name>
<gene>
    <name evidence="2" type="ORF">GCM10011349_36790</name>
</gene>
<dbReference type="SMART" id="SM00987">
    <property type="entry name" value="UreE_C"/>
    <property type="match status" value="1"/>
</dbReference>
<comment type="caution">
    <text evidence="2">The sequence shown here is derived from an EMBL/GenBank/DDBJ whole genome shotgun (WGS) entry which is preliminary data.</text>
</comment>
<evidence type="ECO:0000313" key="3">
    <source>
        <dbReference type="Proteomes" id="UP000605099"/>
    </source>
</evidence>
<evidence type="ECO:0000259" key="1">
    <source>
        <dbReference type="SMART" id="SM00986"/>
    </source>
</evidence>
<dbReference type="SMART" id="SM00986">
    <property type="entry name" value="UDG"/>
    <property type="match status" value="1"/>
</dbReference>
<dbReference type="Pfam" id="PF03167">
    <property type="entry name" value="UDG"/>
    <property type="match status" value="1"/>
</dbReference>
<dbReference type="InterPro" id="IPR005122">
    <property type="entry name" value="Uracil-DNA_glycosylase-like"/>
</dbReference>
<evidence type="ECO:0000313" key="2">
    <source>
        <dbReference type="EMBL" id="GGN57844.1"/>
    </source>
</evidence>
<dbReference type="EMBL" id="BMLK01000020">
    <property type="protein sequence ID" value="GGN57844.1"/>
    <property type="molecule type" value="Genomic_DNA"/>
</dbReference>